<protein>
    <submittedName>
        <fullName evidence="2">Ataxin-2</fullName>
    </submittedName>
</protein>
<organism evidence="2 3">
    <name type="scientific">Cocos nucifera</name>
    <name type="common">Coconut palm</name>
    <dbReference type="NCBI Taxonomy" id="13894"/>
    <lineage>
        <taxon>Eukaryota</taxon>
        <taxon>Viridiplantae</taxon>
        <taxon>Streptophyta</taxon>
        <taxon>Embryophyta</taxon>
        <taxon>Tracheophyta</taxon>
        <taxon>Spermatophyta</taxon>
        <taxon>Magnoliopsida</taxon>
        <taxon>Liliopsida</taxon>
        <taxon>Arecaceae</taxon>
        <taxon>Arecoideae</taxon>
        <taxon>Cocoseae</taxon>
        <taxon>Attaleinae</taxon>
        <taxon>Cocos</taxon>
    </lineage>
</organism>
<keyword evidence="3" id="KW-1185">Reference proteome</keyword>
<reference evidence="2" key="1">
    <citation type="journal article" date="2017" name="Gigascience">
        <title>The genome draft of coconut (Cocos nucifera).</title>
        <authorList>
            <person name="Xiao Y."/>
            <person name="Xu P."/>
            <person name="Fan H."/>
            <person name="Baudouin L."/>
            <person name="Xia W."/>
            <person name="Bocs S."/>
            <person name="Xu J."/>
            <person name="Li Q."/>
            <person name="Guo A."/>
            <person name="Zhou L."/>
            <person name="Li J."/>
            <person name="Wu Y."/>
            <person name="Ma Z."/>
            <person name="Armero A."/>
            <person name="Issali A.E."/>
            <person name="Liu N."/>
            <person name="Peng M."/>
            <person name="Yang Y."/>
        </authorList>
    </citation>
    <scope>NUCLEOTIDE SEQUENCE</scope>
    <source>
        <tissue evidence="2">Spear leaf of Hainan Tall coconut</tissue>
    </source>
</reference>
<dbReference type="AlphaFoldDB" id="A0A8K0HZE7"/>
<feature type="compositionally biased region" description="Basic residues" evidence="1">
    <location>
        <begin position="120"/>
        <end position="130"/>
    </location>
</feature>
<evidence type="ECO:0000256" key="1">
    <source>
        <dbReference type="SAM" id="MobiDB-lite"/>
    </source>
</evidence>
<dbReference type="OrthoDB" id="688136at2759"/>
<feature type="compositionally biased region" description="Polar residues" evidence="1">
    <location>
        <begin position="64"/>
        <end position="74"/>
    </location>
</feature>
<gene>
    <name evidence="2" type="ORF">COCNU_02G007020</name>
</gene>
<reference evidence="2" key="2">
    <citation type="submission" date="2019-07" db="EMBL/GenBank/DDBJ databases">
        <authorList>
            <person name="Yang Y."/>
            <person name="Bocs S."/>
            <person name="Baudouin L."/>
        </authorList>
    </citation>
    <scope>NUCLEOTIDE SEQUENCE</scope>
    <source>
        <tissue evidence="2">Spear leaf of Hainan Tall coconut</tissue>
    </source>
</reference>
<evidence type="ECO:0000313" key="2">
    <source>
        <dbReference type="EMBL" id="KAG1330734.1"/>
    </source>
</evidence>
<feature type="compositionally biased region" description="Basic and acidic residues" evidence="1">
    <location>
        <begin position="100"/>
        <end position="119"/>
    </location>
</feature>
<feature type="compositionally biased region" description="Low complexity" evidence="1">
    <location>
        <begin position="34"/>
        <end position="63"/>
    </location>
</feature>
<accession>A0A8K0HZE7</accession>
<feature type="region of interest" description="Disordered" evidence="1">
    <location>
        <begin position="34"/>
        <end position="166"/>
    </location>
</feature>
<comment type="caution">
    <text evidence="2">The sequence shown here is derived from an EMBL/GenBank/DDBJ whole genome shotgun (WGS) entry which is preliminary data.</text>
</comment>
<dbReference type="EMBL" id="CM017873">
    <property type="protein sequence ID" value="KAG1330734.1"/>
    <property type="molecule type" value="Genomic_DNA"/>
</dbReference>
<name>A0A8K0HZE7_COCNU</name>
<dbReference type="Proteomes" id="UP000797356">
    <property type="component" value="Chromosome 2"/>
</dbReference>
<dbReference type="PANTHER" id="PTHR34046:SF19">
    <property type="entry name" value="RAPIDLY ELICITED PROTEIN, PUTATIVE-RELATED"/>
    <property type="match status" value="1"/>
</dbReference>
<dbReference type="PANTHER" id="PTHR34046">
    <property type="entry name" value="OS06G0218800 PROTEIN"/>
    <property type="match status" value="1"/>
</dbReference>
<evidence type="ECO:0000313" key="3">
    <source>
        <dbReference type="Proteomes" id="UP000797356"/>
    </source>
</evidence>
<sequence>MGRSEMDGRCKRHPEHRQAKGVCPFCLREKLSNISATSSTTTTNASFTSSCSSDSNLSSSTNSPPHQDTKTTWLSLLLKGNPGKSEPLRKSRSLAFVMRENQEEDKGMQKEEGRKDKDEKKKKRKKKGKFWSKLMIGSESRKKEMDGSLSHSRTMKEKLSAKLVLF</sequence>
<proteinExistence type="predicted"/>